<keyword evidence="4" id="KW-0547">Nucleotide-binding</keyword>
<dbReference type="SUPFAM" id="SSF55874">
    <property type="entry name" value="ATPase domain of HSP90 chaperone/DNA topoisomerase II/histidine kinase"/>
    <property type="match status" value="1"/>
</dbReference>
<feature type="region of interest" description="Disordered" evidence="2">
    <location>
        <begin position="126"/>
        <end position="166"/>
    </location>
</feature>
<keyword evidence="1" id="KW-0808">Transferase</keyword>
<dbReference type="InterPro" id="IPR003594">
    <property type="entry name" value="HATPase_dom"/>
</dbReference>
<keyword evidence="1" id="KW-0418">Kinase</keyword>
<evidence type="ECO:0000259" key="3">
    <source>
        <dbReference type="Pfam" id="PF13581"/>
    </source>
</evidence>
<dbReference type="Pfam" id="PF13581">
    <property type="entry name" value="HATPase_c_2"/>
    <property type="match status" value="1"/>
</dbReference>
<name>A0AAU8J0U2_9ACTN</name>
<dbReference type="InterPro" id="IPR036890">
    <property type="entry name" value="HATPase_C_sf"/>
</dbReference>
<evidence type="ECO:0000256" key="2">
    <source>
        <dbReference type="SAM" id="MobiDB-lite"/>
    </source>
</evidence>
<dbReference type="AlphaFoldDB" id="A0AAU8J0U2"/>
<keyword evidence="4" id="KW-0067">ATP-binding</keyword>
<dbReference type="PANTHER" id="PTHR35526">
    <property type="entry name" value="ANTI-SIGMA-F FACTOR RSBW-RELATED"/>
    <property type="match status" value="1"/>
</dbReference>
<accession>A0AAU8J0U2</accession>
<dbReference type="InterPro" id="IPR050267">
    <property type="entry name" value="Anti-sigma-factor_SerPK"/>
</dbReference>
<dbReference type="PANTHER" id="PTHR35526:SF3">
    <property type="entry name" value="ANTI-SIGMA-F FACTOR RSBW"/>
    <property type="match status" value="1"/>
</dbReference>
<sequence length="166" mass="18089">MNQEFRERFYRRERQSVPAARDFTQAALAAWQKTSRADDILLCVSELTTNALLHGVPPGRGFLLRITHADDTVRVEVHDSGPGTPTVPQRSATAENGRGLLLVEALADKWGVGERDPGKEVWCEFGPGTAQAPPEDPDGARTVHKVDYDSSSTSATVAAPPVNTRR</sequence>
<dbReference type="EMBL" id="CP159534">
    <property type="protein sequence ID" value="XCJ73865.1"/>
    <property type="molecule type" value="Genomic_DNA"/>
</dbReference>
<dbReference type="GO" id="GO:0005524">
    <property type="term" value="F:ATP binding"/>
    <property type="evidence" value="ECO:0007669"/>
    <property type="project" value="UniProtKB-KW"/>
</dbReference>
<proteinExistence type="predicted"/>
<dbReference type="RefSeq" id="WP_353945314.1">
    <property type="nucleotide sequence ID" value="NZ_CP159534.1"/>
</dbReference>
<dbReference type="KEGG" id="stac:ABII15_29620"/>
<reference evidence="4" key="1">
    <citation type="submission" date="2024-06" db="EMBL/GenBank/DDBJ databases">
        <title>Streptomyces sp. strain HUAS MG91 genome sequences.</title>
        <authorList>
            <person name="Mo P."/>
        </authorList>
    </citation>
    <scope>NUCLEOTIDE SEQUENCE</scope>
    <source>
        <strain evidence="4">HUAS MG91</strain>
    </source>
</reference>
<feature type="domain" description="Histidine kinase/HSP90-like ATPase" evidence="3">
    <location>
        <begin position="15"/>
        <end position="122"/>
    </location>
</feature>
<organism evidence="4">
    <name type="scientific">Streptomyces tabacisoli</name>
    <dbReference type="NCBI Taxonomy" id="3156398"/>
    <lineage>
        <taxon>Bacteria</taxon>
        <taxon>Bacillati</taxon>
        <taxon>Actinomycetota</taxon>
        <taxon>Actinomycetes</taxon>
        <taxon>Kitasatosporales</taxon>
        <taxon>Streptomycetaceae</taxon>
        <taxon>Streptomyces</taxon>
    </lineage>
</organism>
<keyword evidence="1" id="KW-0723">Serine/threonine-protein kinase</keyword>
<protein>
    <submittedName>
        <fullName evidence="4">ATP-binding protein</fullName>
    </submittedName>
</protein>
<dbReference type="CDD" id="cd16936">
    <property type="entry name" value="HATPase_RsbW-like"/>
    <property type="match status" value="1"/>
</dbReference>
<evidence type="ECO:0000313" key="4">
    <source>
        <dbReference type="EMBL" id="XCJ73865.1"/>
    </source>
</evidence>
<feature type="compositionally biased region" description="Low complexity" evidence="2">
    <location>
        <begin position="150"/>
        <end position="166"/>
    </location>
</feature>
<dbReference type="GO" id="GO:0004674">
    <property type="term" value="F:protein serine/threonine kinase activity"/>
    <property type="evidence" value="ECO:0007669"/>
    <property type="project" value="UniProtKB-KW"/>
</dbReference>
<dbReference type="Gene3D" id="3.30.565.10">
    <property type="entry name" value="Histidine kinase-like ATPase, C-terminal domain"/>
    <property type="match status" value="1"/>
</dbReference>
<feature type="compositionally biased region" description="Basic and acidic residues" evidence="2">
    <location>
        <begin position="138"/>
        <end position="148"/>
    </location>
</feature>
<gene>
    <name evidence="4" type="ORF">ABII15_29620</name>
</gene>
<evidence type="ECO:0000256" key="1">
    <source>
        <dbReference type="ARBA" id="ARBA00022527"/>
    </source>
</evidence>